<dbReference type="PANTHER" id="PTHR13847:SF284">
    <property type="entry name" value="FAD DEPENDENT OXIDOREDUCTASE DOMAIN-CONTAINING PROTEIN"/>
    <property type="match status" value="1"/>
</dbReference>
<proteinExistence type="predicted"/>
<dbReference type="EMBL" id="JAPCWZ010000006">
    <property type="protein sequence ID" value="KAK8859613.1"/>
    <property type="molecule type" value="Genomic_DNA"/>
</dbReference>
<dbReference type="Proteomes" id="UP001390339">
    <property type="component" value="Unassembled WGS sequence"/>
</dbReference>
<dbReference type="Pfam" id="PF01266">
    <property type="entry name" value="DAO"/>
    <property type="match status" value="1"/>
</dbReference>
<reference evidence="3 4" key="1">
    <citation type="journal article" date="2024" name="IMA Fungus">
        <title>Apiospora arundinis, a panoply of carbohydrate-active enzymes and secondary metabolites.</title>
        <authorList>
            <person name="Sorensen T."/>
            <person name="Petersen C."/>
            <person name="Muurmann A.T."/>
            <person name="Christiansen J.V."/>
            <person name="Brundto M.L."/>
            <person name="Overgaard C.K."/>
            <person name="Boysen A.T."/>
            <person name="Wollenberg R.D."/>
            <person name="Larsen T.O."/>
            <person name="Sorensen J.L."/>
            <person name="Nielsen K.L."/>
            <person name="Sondergaard T.E."/>
        </authorList>
    </citation>
    <scope>NUCLEOTIDE SEQUENCE [LARGE SCALE GENOMIC DNA]</scope>
    <source>
        <strain evidence="3 4">AAU 773</strain>
    </source>
</reference>
<comment type="caution">
    <text evidence="3">The sequence shown here is derived from an EMBL/GenBank/DDBJ whole genome shotgun (WGS) entry which is preliminary data.</text>
</comment>
<organism evidence="3 4">
    <name type="scientific">Apiospora arundinis</name>
    <dbReference type="NCBI Taxonomy" id="335852"/>
    <lineage>
        <taxon>Eukaryota</taxon>
        <taxon>Fungi</taxon>
        <taxon>Dikarya</taxon>
        <taxon>Ascomycota</taxon>
        <taxon>Pezizomycotina</taxon>
        <taxon>Sordariomycetes</taxon>
        <taxon>Xylariomycetidae</taxon>
        <taxon>Amphisphaeriales</taxon>
        <taxon>Apiosporaceae</taxon>
        <taxon>Apiospora</taxon>
    </lineage>
</organism>
<dbReference type="Gene3D" id="3.50.50.60">
    <property type="entry name" value="FAD/NAD(P)-binding domain"/>
    <property type="match status" value="1"/>
</dbReference>
<evidence type="ECO:0000256" key="1">
    <source>
        <dbReference type="SAM" id="MobiDB-lite"/>
    </source>
</evidence>
<dbReference type="SUPFAM" id="SSF51905">
    <property type="entry name" value="FAD/NAD(P)-binding domain"/>
    <property type="match status" value="1"/>
</dbReference>
<gene>
    <name evidence="3" type="ORF">PGQ11_010347</name>
</gene>
<name>A0ABR2I9G1_9PEZI</name>
<evidence type="ECO:0000313" key="4">
    <source>
        <dbReference type="Proteomes" id="UP001390339"/>
    </source>
</evidence>
<dbReference type="InterPro" id="IPR036188">
    <property type="entry name" value="FAD/NAD-bd_sf"/>
</dbReference>
<dbReference type="Gene3D" id="3.30.9.10">
    <property type="entry name" value="D-Amino Acid Oxidase, subunit A, domain 2"/>
    <property type="match status" value="1"/>
</dbReference>
<dbReference type="PANTHER" id="PTHR13847">
    <property type="entry name" value="SARCOSINE DEHYDROGENASE-RELATED"/>
    <property type="match status" value="1"/>
</dbReference>
<evidence type="ECO:0000259" key="2">
    <source>
        <dbReference type="Pfam" id="PF01266"/>
    </source>
</evidence>
<keyword evidence="4" id="KW-1185">Reference proteome</keyword>
<feature type="domain" description="FAD dependent oxidoreductase" evidence="2">
    <location>
        <begin position="42"/>
        <end position="437"/>
    </location>
</feature>
<sequence>MDKIASEPVSLPRDNPTQSYWQDPPDEIADLRTTASLPDSADVVIIGSGITGAAIAWNLLQNDADEKCPPRSIVMLEARQACSGATGRNGGHTKAASYRTYLHHAKEHGTDEAVKIAQLELDNIRAMHAFACEHAIDCDSHPCQTVDVIYDAAQWAEDQRAVQAMRDAMPGHPAAEYSLYTADEVRDKFYCGKGGHEDVAGGVGYEAGSMSSYRLVVGVLKMCMERGLNLQTNTPATSLEKIDGNDGDSWRVNTPRGTITAQKVILATNGYTAHLLPQFQGIIVPLRGHVTAQRPGQNMPTNGLPGTYSFVHGDAYDYMIPRPPGSRFAGDIIIGGGLHGLVDGGATEYGTTDDTGFDGVITENLRECLPDYFGDNWGKDHGEGRIRRAWTGIMGYGPDGCPFVGAVPDAENLWMAASFQGHGMVMCWMCAKALAAMVDGRDDDELKRWFPSAFRPNQDRLKQKFRGAVHMRPAES</sequence>
<dbReference type="InterPro" id="IPR006076">
    <property type="entry name" value="FAD-dep_OxRdtase"/>
</dbReference>
<evidence type="ECO:0000313" key="3">
    <source>
        <dbReference type="EMBL" id="KAK8859613.1"/>
    </source>
</evidence>
<accession>A0ABR2I9G1</accession>
<feature type="region of interest" description="Disordered" evidence="1">
    <location>
        <begin position="1"/>
        <end position="24"/>
    </location>
</feature>
<protein>
    <submittedName>
        <fullName evidence="3">FAD dependent oxidoreductase</fullName>
    </submittedName>
</protein>